<sequence>MSVNTTGFKQGLPPIPQDIAKITGPPYLGIILNWWLFGVLTLQYYLYYLNFPDDRWSLKLTVAFIFVMEFAQTLMTVADGFHWFVFGFGDVNALGEFFLANFDSPMMSSVVALVVQSMYAWRLYRLSKSKVLTYIIALCAVAQATGGIGIGIVHQQAGTIARWQSKYQPLLVVWAGFSALADVLIASAMTWLLLRSKSWKRGDERNNVLTKIVRLTIETNLASAAVALAELLTCTIPAIAPPKSSYFLAPGYVLGKLYSNSFLAMLNNRTYIRQDLLRKQSANTSFNGSGSRHQYTFTQPLQQSSVVALPHTSWIPNGENYPSPASQFPLIEIKKGGPHHDA</sequence>
<feature type="transmembrane region" description="Helical" evidence="1">
    <location>
        <begin position="27"/>
        <end position="48"/>
    </location>
</feature>
<keyword evidence="4" id="KW-1185">Reference proteome</keyword>
<evidence type="ECO:0000313" key="3">
    <source>
        <dbReference type="EMBL" id="KAF5348919.1"/>
    </source>
</evidence>
<dbReference type="PANTHER" id="PTHR40465:SF1">
    <property type="entry name" value="DUF6534 DOMAIN-CONTAINING PROTEIN"/>
    <property type="match status" value="1"/>
</dbReference>
<dbReference type="OrthoDB" id="3223377at2759"/>
<proteinExistence type="predicted"/>
<comment type="caution">
    <text evidence="3">The sequence shown here is derived from an EMBL/GenBank/DDBJ whole genome shotgun (WGS) entry which is preliminary data.</text>
</comment>
<organism evidence="3 4">
    <name type="scientific">Leucocoprinus leucothites</name>
    <dbReference type="NCBI Taxonomy" id="201217"/>
    <lineage>
        <taxon>Eukaryota</taxon>
        <taxon>Fungi</taxon>
        <taxon>Dikarya</taxon>
        <taxon>Basidiomycota</taxon>
        <taxon>Agaricomycotina</taxon>
        <taxon>Agaricomycetes</taxon>
        <taxon>Agaricomycetidae</taxon>
        <taxon>Agaricales</taxon>
        <taxon>Agaricineae</taxon>
        <taxon>Agaricaceae</taxon>
        <taxon>Leucocoprinus</taxon>
    </lineage>
</organism>
<gene>
    <name evidence="3" type="ORF">D9756_009830</name>
</gene>
<dbReference type="PANTHER" id="PTHR40465">
    <property type="entry name" value="CHROMOSOME 1, WHOLE GENOME SHOTGUN SEQUENCE"/>
    <property type="match status" value="1"/>
</dbReference>
<evidence type="ECO:0000256" key="1">
    <source>
        <dbReference type="SAM" id="Phobius"/>
    </source>
</evidence>
<dbReference type="EMBL" id="JAACJO010000018">
    <property type="protein sequence ID" value="KAF5348919.1"/>
    <property type="molecule type" value="Genomic_DNA"/>
</dbReference>
<feature type="transmembrane region" description="Helical" evidence="1">
    <location>
        <begin position="172"/>
        <end position="194"/>
    </location>
</feature>
<name>A0A8H5CVT1_9AGAR</name>
<dbReference type="Pfam" id="PF20152">
    <property type="entry name" value="DUF6534"/>
    <property type="match status" value="1"/>
</dbReference>
<protein>
    <recommendedName>
        <fullName evidence="2">DUF6534 domain-containing protein</fullName>
    </recommendedName>
</protein>
<keyword evidence="1" id="KW-1133">Transmembrane helix</keyword>
<keyword evidence="1" id="KW-0472">Membrane</keyword>
<accession>A0A8H5CVT1</accession>
<evidence type="ECO:0000313" key="4">
    <source>
        <dbReference type="Proteomes" id="UP000559027"/>
    </source>
</evidence>
<dbReference type="InterPro" id="IPR045339">
    <property type="entry name" value="DUF6534"/>
</dbReference>
<feature type="transmembrane region" description="Helical" evidence="1">
    <location>
        <begin position="131"/>
        <end position="152"/>
    </location>
</feature>
<dbReference type="Proteomes" id="UP000559027">
    <property type="component" value="Unassembled WGS sequence"/>
</dbReference>
<dbReference type="AlphaFoldDB" id="A0A8H5CVT1"/>
<feature type="transmembrane region" description="Helical" evidence="1">
    <location>
        <begin position="60"/>
        <end position="86"/>
    </location>
</feature>
<keyword evidence="1" id="KW-0812">Transmembrane</keyword>
<evidence type="ECO:0000259" key="2">
    <source>
        <dbReference type="Pfam" id="PF20152"/>
    </source>
</evidence>
<reference evidence="3 4" key="1">
    <citation type="journal article" date="2020" name="ISME J.">
        <title>Uncovering the hidden diversity of litter-decomposition mechanisms in mushroom-forming fungi.</title>
        <authorList>
            <person name="Floudas D."/>
            <person name="Bentzer J."/>
            <person name="Ahren D."/>
            <person name="Johansson T."/>
            <person name="Persson P."/>
            <person name="Tunlid A."/>
        </authorList>
    </citation>
    <scope>NUCLEOTIDE SEQUENCE [LARGE SCALE GENOMIC DNA]</scope>
    <source>
        <strain evidence="3 4">CBS 146.42</strain>
    </source>
</reference>
<feature type="domain" description="DUF6534" evidence="2">
    <location>
        <begin position="178"/>
        <end position="270"/>
    </location>
</feature>